<organism evidence="4">
    <name type="scientific">Aureoumbra lagunensis</name>
    <dbReference type="NCBI Taxonomy" id="44058"/>
    <lineage>
        <taxon>Eukaryota</taxon>
        <taxon>Sar</taxon>
        <taxon>Stramenopiles</taxon>
        <taxon>Ochrophyta</taxon>
        <taxon>Pelagophyceae</taxon>
        <taxon>Pelagomonadales</taxon>
        <taxon>Aureoumbra</taxon>
    </lineage>
</organism>
<feature type="region of interest" description="Disordered" evidence="2">
    <location>
        <begin position="638"/>
        <end position="687"/>
    </location>
</feature>
<reference evidence="4" key="1">
    <citation type="submission" date="2021-01" db="EMBL/GenBank/DDBJ databases">
        <authorList>
            <person name="Corre E."/>
            <person name="Pelletier E."/>
            <person name="Niang G."/>
            <person name="Scheremetjew M."/>
            <person name="Finn R."/>
            <person name="Kale V."/>
            <person name="Holt S."/>
            <person name="Cochrane G."/>
            <person name="Meng A."/>
            <person name="Brown T."/>
            <person name="Cohen L."/>
        </authorList>
    </citation>
    <scope>NUCLEOTIDE SEQUENCE</scope>
    <source>
        <strain evidence="4">CCMP1510</strain>
    </source>
</reference>
<dbReference type="PANTHER" id="PTHR22739:SF7">
    <property type="entry name" value="EG:152A3.3 PROTEIN-RELATED"/>
    <property type="match status" value="1"/>
</dbReference>
<dbReference type="SMART" id="SM01283">
    <property type="entry name" value="Costars"/>
    <property type="match status" value="1"/>
</dbReference>
<feature type="compositionally biased region" description="Low complexity" evidence="2">
    <location>
        <begin position="639"/>
        <end position="657"/>
    </location>
</feature>
<protein>
    <recommendedName>
        <fullName evidence="3">Costars domain-containing protein</fullName>
    </recommendedName>
</protein>
<feature type="compositionally biased region" description="Basic and acidic residues" evidence="2">
    <location>
        <begin position="426"/>
        <end position="439"/>
    </location>
</feature>
<feature type="region of interest" description="Disordered" evidence="2">
    <location>
        <begin position="408"/>
        <end position="439"/>
    </location>
</feature>
<dbReference type="PANTHER" id="PTHR22739">
    <property type="entry name" value="STRIATED MUSCLE ACTIVATOR OF RHO-DEPENDENT SIGNALING-RELATED"/>
    <property type="match status" value="1"/>
</dbReference>
<sequence length="837" mass="93028">MLKKGLRRGSAWTAGMMGSSSSASKKNDEGSELRPILEGPLLAMEFVKDGKEVKWTLRHVQIFADARVLIYSKKGDSKILRSETLTGDHFVADARFENGWQISDFETILYFASQNQQEKTFWMHAVAGVIRRLMEPMDALPPQYAQVAMHRHSVKLNQGPAFDTSTVAAVNEEEEEQKRLEIRLDKETAQNAQIGTERASVRLNKEMIDSAIQDEIKASPPPPPPPRALHLPLSGTTETPTFVPPPSTTDSTTVHSMNLNAIEIERDEALAMAAREKSTAQGLARELETARNARDAALNELESVRSQAERSLQTETQRAENAQAVETRLNTECERLREELTQIKSKLKSIESSQSAARENSEATLLEKIKLLQDAQLKAKNAEQRTIETEQRESSLQDQVANLKNKLAQAEDEARRANTALVTEQTARRSAEDRLQSIGGTKEDLKKQLDEQAEKWLKALKLERDRTQTANDKLKVSQAQLAKCETELESTKTAERRAIQQAEAFRLAASQATENSESVLKRQVIDLERSLETAKREIADSESKYTNSIQENTKIIKKNEDTIKQLRAQLTSAQSKSGLADAARVAETKRANEALAKVAHLETQFNAVNAELESLKQTRARRSLPRIPVPIAEEEASVTSTTSISIIKPAEKSSSPIESKEKAPPAPVVTKQNPAPPPPSTKAADLVPTSNNAIDSVSTAAKLWDTRAQQIETEQKTNTFSKFYDPNATKQLPPKDGEYGTPPPGSATAARWEKGKKWVDEQIDNLIQAIHDIGETDDNCTIVTFGALFYYYADVSDSLVGILMRAKKRQRLFYEGDMLFQNKDDHVIITCPLVATA</sequence>
<dbReference type="Pfam" id="PF14705">
    <property type="entry name" value="Costars"/>
    <property type="match status" value="1"/>
</dbReference>
<feature type="coiled-coil region" evidence="1">
    <location>
        <begin position="517"/>
        <end position="618"/>
    </location>
</feature>
<dbReference type="GO" id="GO:0035025">
    <property type="term" value="P:positive regulation of Rho protein signal transduction"/>
    <property type="evidence" value="ECO:0007669"/>
    <property type="project" value="InterPro"/>
</dbReference>
<name>A0A7S3NLY4_9STRA</name>
<dbReference type="GO" id="GO:0045944">
    <property type="term" value="P:positive regulation of transcription by RNA polymerase II"/>
    <property type="evidence" value="ECO:0007669"/>
    <property type="project" value="TreeGrafter"/>
</dbReference>
<dbReference type="InterPro" id="IPR038095">
    <property type="entry name" value="Costars_sf"/>
</dbReference>
<evidence type="ECO:0000313" key="4">
    <source>
        <dbReference type="EMBL" id="CAE0369133.1"/>
    </source>
</evidence>
<feature type="compositionally biased region" description="Low complexity" evidence="2">
    <location>
        <begin position="14"/>
        <end position="24"/>
    </location>
</feature>
<feature type="domain" description="Costars" evidence="3">
    <location>
        <begin position="757"/>
        <end position="834"/>
    </location>
</feature>
<gene>
    <name evidence="4" type="ORF">ALAG00032_LOCUS9896</name>
</gene>
<keyword evidence="1" id="KW-0175">Coiled coil</keyword>
<accession>A0A7S3NLY4</accession>
<feature type="region of interest" description="Disordered" evidence="2">
    <location>
        <begin position="1"/>
        <end position="31"/>
    </location>
</feature>
<evidence type="ECO:0000259" key="3">
    <source>
        <dbReference type="SMART" id="SM01283"/>
    </source>
</evidence>
<dbReference type="SUPFAM" id="SSF50729">
    <property type="entry name" value="PH domain-like"/>
    <property type="match status" value="1"/>
</dbReference>
<dbReference type="GO" id="GO:0003779">
    <property type="term" value="F:actin binding"/>
    <property type="evidence" value="ECO:0007669"/>
    <property type="project" value="InterPro"/>
</dbReference>
<proteinExistence type="predicted"/>
<dbReference type="InterPro" id="IPR026111">
    <property type="entry name" value="Abra"/>
</dbReference>
<evidence type="ECO:0000256" key="1">
    <source>
        <dbReference type="SAM" id="Coils"/>
    </source>
</evidence>
<feature type="region of interest" description="Disordered" evidence="2">
    <location>
        <begin position="723"/>
        <end position="748"/>
    </location>
</feature>
<dbReference type="EMBL" id="HBIJ01014753">
    <property type="protein sequence ID" value="CAE0369133.1"/>
    <property type="molecule type" value="Transcribed_RNA"/>
</dbReference>
<evidence type="ECO:0000256" key="2">
    <source>
        <dbReference type="SAM" id="MobiDB-lite"/>
    </source>
</evidence>
<dbReference type="Gene3D" id="1.10.10.1540">
    <property type="entry name" value="Costar domain"/>
    <property type="match status" value="1"/>
</dbReference>
<dbReference type="AlphaFoldDB" id="A0A7S3NLY4"/>
<dbReference type="InterPro" id="IPR027817">
    <property type="entry name" value="Costars_dom"/>
</dbReference>